<evidence type="ECO:0000256" key="1">
    <source>
        <dbReference type="PIRSR" id="PIRSR016184-1"/>
    </source>
</evidence>
<dbReference type="InterPro" id="IPR003719">
    <property type="entry name" value="Phenazine_PhzF-like"/>
</dbReference>
<reference evidence="2" key="1">
    <citation type="submission" date="2021-01" db="EMBL/GenBank/DDBJ databases">
        <title>Whole genome shotgun sequence of Virgisporangium aurantiacum NBRC 16421.</title>
        <authorList>
            <person name="Komaki H."/>
            <person name="Tamura T."/>
        </authorList>
    </citation>
    <scope>NUCLEOTIDE SEQUENCE</scope>
    <source>
        <strain evidence="2">NBRC 16421</strain>
    </source>
</reference>
<evidence type="ECO:0000313" key="2">
    <source>
        <dbReference type="EMBL" id="GIJ63984.1"/>
    </source>
</evidence>
<dbReference type="PANTHER" id="PTHR13774">
    <property type="entry name" value="PHENAZINE BIOSYNTHESIS PROTEIN"/>
    <property type="match status" value="1"/>
</dbReference>
<dbReference type="RefSeq" id="WP_204011658.1">
    <property type="nucleotide sequence ID" value="NZ_BOPG01000105.1"/>
</dbReference>
<name>A0A8J4E771_9ACTN</name>
<dbReference type="Pfam" id="PF02567">
    <property type="entry name" value="PhzC-PhzF"/>
    <property type="match status" value="1"/>
</dbReference>
<dbReference type="PANTHER" id="PTHR13774:SF32">
    <property type="entry name" value="ANTISENSE-ENHANCING SEQUENCE 1"/>
    <property type="match status" value="1"/>
</dbReference>
<dbReference type="NCBIfam" id="TIGR00654">
    <property type="entry name" value="PhzF_family"/>
    <property type="match status" value="1"/>
</dbReference>
<accession>A0A8J4E771</accession>
<comment type="caution">
    <text evidence="2">The sequence shown here is derived from an EMBL/GenBank/DDBJ whole genome shotgun (WGS) entry which is preliminary data.</text>
</comment>
<keyword evidence="3" id="KW-1185">Reference proteome</keyword>
<dbReference type="PIRSF" id="PIRSF016184">
    <property type="entry name" value="PhzC_PhzF"/>
    <property type="match status" value="1"/>
</dbReference>
<protein>
    <submittedName>
        <fullName evidence="2">Phenazine antibiotic biosynthesis-like protein</fullName>
    </submittedName>
</protein>
<dbReference type="Gene3D" id="3.10.310.10">
    <property type="entry name" value="Diaminopimelate Epimerase, Chain A, domain 1"/>
    <property type="match status" value="2"/>
</dbReference>
<dbReference type="GO" id="GO:0005737">
    <property type="term" value="C:cytoplasm"/>
    <property type="evidence" value="ECO:0007669"/>
    <property type="project" value="TreeGrafter"/>
</dbReference>
<proteinExistence type="predicted"/>
<organism evidence="2 3">
    <name type="scientific">Virgisporangium aurantiacum</name>
    <dbReference type="NCBI Taxonomy" id="175570"/>
    <lineage>
        <taxon>Bacteria</taxon>
        <taxon>Bacillati</taxon>
        <taxon>Actinomycetota</taxon>
        <taxon>Actinomycetes</taxon>
        <taxon>Micromonosporales</taxon>
        <taxon>Micromonosporaceae</taxon>
        <taxon>Virgisporangium</taxon>
    </lineage>
</organism>
<dbReference type="Proteomes" id="UP000612585">
    <property type="component" value="Unassembled WGS sequence"/>
</dbReference>
<gene>
    <name evidence="2" type="ORF">Vau01_115000</name>
</gene>
<dbReference type="AlphaFoldDB" id="A0A8J4E771"/>
<dbReference type="EMBL" id="BOPG01000105">
    <property type="protein sequence ID" value="GIJ63984.1"/>
    <property type="molecule type" value="Genomic_DNA"/>
</dbReference>
<dbReference type="SUPFAM" id="SSF54506">
    <property type="entry name" value="Diaminopimelate epimerase-like"/>
    <property type="match status" value="1"/>
</dbReference>
<dbReference type="GO" id="GO:0016853">
    <property type="term" value="F:isomerase activity"/>
    <property type="evidence" value="ECO:0007669"/>
    <property type="project" value="TreeGrafter"/>
</dbReference>
<evidence type="ECO:0000313" key="3">
    <source>
        <dbReference type="Proteomes" id="UP000612585"/>
    </source>
</evidence>
<sequence>MSREYAFVIADVFTQTPFGGNQLAVLPDARGISPERMQDVAREFGYSETTFVLPPDDPRHTRRVRIFTPVTELPFAGHPTVGTASVLATQGFVDPDLTMVLEEGVGPVPVDVDGTFSRFTITAALQQPADEPPRAALAAALSLSPKDIEDCWFADLGAAFCYLRLDTAGTVDRAVLDRAQWAAKVADLWSPNLYVFAGDFRDGGRVYARCFAPAVGVEEDPATGSAAAGLVASLALRSTTPDTEIHLQVDQGVAMGRPSLIDTTARTAGGRLEHVTVGGFTTVVATGTINLPDP</sequence>
<feature type="active site" evidence="1">
    <location>
        <position position="48"/>
    </location>
</feature>